<feature type="transmembrane region" description="Helical" evidence="2">
    <location>
        <begin position="7"/>
        <end position="29"/>
    </location>
</feature>
<evidence type="ECO:0000313" key="4">
    <source>
        <dbReference type="EMBL" id="MCQ8127272.1"/>
    </source>
</evidence>
<dbReference type="SUPFAM" id="SSF54523">
    <property type="entry name" value="Pili subunits"/>
    <property type="match status" value="1"/>
</dbReference>
<dbReference type="InterPro" id="IPR013362">
    <property type="entry name" value="Pilus_4_PilV"/>
</dbReference>
<proteinExistence type="predicted"/>
<keyword evidence="2" id="KW-0472">Membrane</keyword>
<dbReference type="NCBIfam" id="TIGR02523">
    <property type="entry name" value="type_IV_pilV"/>
    <property type="match status" value="1"/>
</dbReference>
<sequence length="148" mass="15585">MKTHKGFTLIEVLVAVIILAIGLLGLAGIQTVGLKNNQSAYTRSQATQLAYDIADRMRANVAGVTTYTTTDPPDAAETAACSTATGCTPAQMAETDLFQWNATLTDVLPGGSGTIAVAGNVFTITITWDDDHDGDNSNNPSFQTSFRL</sequence>
<dbReference type="NCBIfam" id="TIGR02532">
    <property type="entry name" value="IV_pilin_GFxxxE"/>
    <property type="match status" value="1"/>
</dbReference>
<feature type="compositionally biased region" description="Polar residues" evidence="1">
    <location>
        <begin position="136"/>
        <end position="148"/>
    </location>
</feature>
<evidence type="ECO:0000256" key="2">
    <source>
        <dbReference type="SAM" id="Phobius"/>
    </source>
</evidence>
<feature type="region of interest" description="Disordered" evidence="1">
    <location>
        <begin position="129"/>
        <end position="148"/>
    </location>
</feature>
<evidence type="ECO:0000259" key="3">
    <source>
        <dbReference type="Pfam" id="PF22150"/>
    </source>
</evidence>
<dbReference type="Gene3D" id="3.30.700.10">
    <property type="entry name" value="Glycoprotein, Type 4 Pilin"/>
    <property type="match status" value="1"/>
</dbReference>
<name>A0ABT1U0C6_9GAMM</name>
<dbReference type="InterPro" id="IPR045584">
    <property type="entry name" value="Pilin-like"/>
</dbReference>
<keyword evidence="2" id="KW-1133">Transmembrane helix</keyword>
<organism evidence="4 5">
    <name type="scientific">Methylomonas rivi</name>
    <dbReference type="NCBI Taxonomy" id="2952226"/>
    <lineage>
        <taxon>Bacteria</taxon>
        <taxon>Pseudomonadati</taxon>
        <taxon>Pseudomonadota</taxon>
        <taxon>Gammaproteobacteria</taxon>
        <taxon>Methylococcales</taxon>
        <taxon>Methylococcaceae</taxon>
        <taxon>Methylomonas</taxon>
    </lineage>
</organism>
<dbReference type="Pfam" id="PF07963">
    <property type="entry name" value="N_methyl"/>
    <property type="match status" value="1"/>
</dbReference>
<dbReference type="RefSeq" id="WP_256613586.1">
    <property type="nucleotide sequence ID" value="NZ_JANIBK010000006.1"/>
</dbReference>
<keyword evidence="5" id="KW-1185">Reference proteome</keyword>
<gene>
    <name evidence="4" type="primary">pilV</name>
    <name evidence="4" type="ORF">NP596_02280</name>
</gene>
<dbReference type="EMBL" id="JANIBK010000006">
    <property type="protein sequence ID" value="MCQ8127272.1"/>
    <property type="molecule type" value="Genomic_DNA"/>
</dbReference>
<protein>
    <submittedName>
        <fullName evidence="4">Type IV pilus modification protein PilV</fullName>
    </submittedName>
</protein>
<keyword evidence="2" id="KW-0812">Transmembrane</keyword>
<feature type="domain" description="Type IV pilin Tt1218-like" evidence="3">
    <location>
        <begin position="29"/>
        <end position="97"/>
    </location>
</feature>
<dbReference type="Pfam" id="PF22150">
    <property type="entry name" value="Tt1218-like"/>
    <property type="match status" value="1"/>
</dbReference>
<dbReference type="PROSITE" id="PS00409">
    <property type="entry name" value="PROKAR_NTER_METHYL"/>
    <property type="match status" value="1"/>
</dbReference>
<dbReference type="InterPro" id="IPR054402">
    <property type="entry name" value="Tt1218-like_dom"/>
</dbReference>
<accession>A0ABT1U0C6</accession>
<evidence type="ECO:0000256" key="1">
    <source>
        <dbReference type="SAM" id="MobiDB-lite"/>
    </source>
</evidence>
<reference evidence="4 5" key="1">
    <citation type="submission" date="2022-07" db="EMBL/GenBank/DDBJ databases">
        <title>Methylomonas rivi sp. nov., Methylomonas rosea sp. nov., Methylomonas aureus sp. nov. and Methylomonas subterranea sp. nov., four novel methanotrophs isolated from a freshwater creek and the deep terrestrial subsurface.</title>
        <authorList>
            <person name="Abin C."/>
            <person name="Sankaranarayanan K."/>
            <person name="Garner C."/>
            <person name="Sindelar R."/>
            <person name="Kotary K."/>
            <person name="Garner R."/>
            <person name="Barclay S."/>
            <person name="Lawson P."/>
            <person name="Krumholz L."/>
        </authorList>
    </citation>
    <scope>NUCLEOTIDE SEQUENCE [LARGE SCALE GENOMIC DNA]</scope>
    <source>
        <strain evidence="4 5">WSC-6</strain>
    </source>
</reference>
<comment type="caution">
    <text evidence="4">The sequence shown here is derived from an EMBL/GenBank/DDBJ whole genome shotgun (WGS) entry which is preliminary data.</text>
</comment>
<dbReference type="InterPro" id="IPR012902">
    <property type="entry name" value="N_methyl_site"/>
</dbReference>
<evidence type="ECO:0000313" key="5">
    <source>
        <dbReference type="Proteomes" id="UP001524586"/>
    </source>
</evidence>
<dbReference type="Proteomes" id="UP001524586">
    <property type="component" value="Unassembled WGS sequence"/>
</dbReference>